<reference evidence="3" key="1">
    <citation type="journal article" date="2019" name="Int. J. Syst. Evol. Microbiol.">
        <title>The Global Catalogue of Microorganisms (GCM) 10K type strain sequencing project: providing services to taxonomists for standard genome sequencing and annotation.</title>
        <authorList>
            <consortium name="The Broad Institute Genomics Platform"/>
            <consortium name="The Broad Institute Genome Sequencing Center for Infectious Disease"/>
            <person name="Wu L."/>
            <person name="Ma J."/>
        </authorList>
    </citation>
    <scope>NUCLEOTIDE SEQUENCE [LARGE SCALE GENOMIC DNA]</scope>
    <source>
        <strain evidence="3">KCTC 42586</strain>
    </source>
</reference>
<organism evidence="2 3">
    <name type="scientific">Streptomyces coerulescens</name>
    <dbReference type="NCBI Taxonomy" id="29304"/>
    <lineage>
        <taxon>Bacteria</taxon>
        <taxon>Bacillati</taxon>
        <taxon>Actinomycetota</taxon>
        <taxon>Actinomycetes</taxon>
        <taxon>Kitasatosporales</taxon>
        <taxon>Streptomycetaceae</taxon>
        <taxon>Streptomyces</taxon>
    </lineage>
</organism>
<keyword evidence="3" id="KW-1185">Reference proteome</keyword>
<accession>A0ABW0D020</accession>
<evidence type="ECO:0000313" key="3">
    <source>
        <dbReference type="Proteomes" id="UP001596263"/>
    </source>
</evidence>
<protein>
    <submittedName>
        <fullName evidence="2">Uncharacterized protein</fullName>
    </submittedName>
</protein>
<name>A0ABW0D020_STRCD</name>
<proteinExistence type="predicted"/>
<evidence type="ECO:0000313" key="2">
    <source>
        <dbReference type="EMBL" id="MFC5220722.1"/>
    </source>
</evidence>
<gene>
    <name evidence="2" type="ORF">ACFPQ9_43680</name>
</gene>
<dbReference type="RefSeq" id="WP_380865880.1">
    <property type="nucleotide sequence ID" value="NZ_JBHSKM010000053.1"/>
</dbReference>
<evidence type="ECO:0000256" key="1">
    <source>
        <dbReference type="SAM" id="MobiDB-lite"/>
    </source>
</evidence>
<sequence>MKASRTPVLSFTMAAGSPVPNSASGVGWSQGTEGSRPATVTR</sequence>
<dbReference type="EMBL" id="JBHSKM010000053">
    <property type="protein sequence ID" value="MFC5220722.1"/>
    <property type="molecule type" value="Genomic_DNA"/>
</dbReference>
<feature type="compositionally biased region" description="Polar residues" evidence="1">
    <location>
        <begin position="19"/>
        <end position="42"/>
    </location>
</feature>
<dbReference type="Proteomes" id="UP001596263">
    <property type="component" value="Unassembled WGS sequence"/>
</dbReference>
<comment type="caution">
    <text evidence="2">The sequence shown here is derived from an EMBL/GenBank/DDBJ whole genome shotgun (WGS) entry which is preliminary data.</text>
</comment>
<feature type="region of interest" description="Disordered" evidence="1">
    <location>
        <begin position="1"/>
        <end position="42"/>
    </location>
</feature>